<dbReference type="RefSeq" id="WP_066826273.1">
    <property type="nucleotide sequence ID" value="NZ_LTBA01000027.1"/>
</dbReference>
<dbReference type="AlphaFoldDB" id="A0A151B2A6"/>
<sequence length="86" mass="9409">MKKPKKAASLKYAQNYEAPIVTAAGMGYIADRIIEIAEENKVPVVQNKELANLLVNVDVGDSIPDELYDAVAKVIAYVMDLDSLIE</sequence>
<dbReference type="OrthoDB" id="9810419at2"/>
<dbReference type="GO" id="GO:0009306">
    <property type="term" value="P:protein secretion"/>
    <property type="evidence" value="ECO:0007669"/>
    <property type="project" value="InterPro"/>
</dbReference>
<dbReference type="GO" id="GO:0005886">
    <property type="term" value="C:plasma membrane"/>
    <property type="evidence" value="ECO:0007669"/>
    <property type="project" value="TreeGrafter"/>
</dbReference>
<dbReference type="Gene3D" id="3.40.1690.10">
    <property type="entry name" value="secretion proteins EscU"/>
    <property type="match status" value="1"/>
</dbReference>
<evidence type="ECO:0000313" key="1">
    <source>
        <dbReference type="EMBL" id="KYH34059.1"/>
    </source>
</evidence>
<comment type="caution">
    <text evidence="1">The sequence shown here is derived from an EMBL/GenBank/DDBJ whole genome shotgun (WGS) entry which is preliminary data.</text>
</comment>
<dbReference type="EMBL" id="LTBA01000027">
    <property type="protein sequence ID" value="KYH34059.1"/>
    <property type="molecule type" value="Genomic_DNA"/>
</dbReference>
<protein>
    <submittedName>
        <fullName evidence="1">Flagellar biosynthetic protein FlhB</fullName>
    </submittedName>
</protein>
<organism evidence="1 2">
    <name type="scientific">Clostridium tepidiprofundi DSM 19306</name>
    <dbReference type="NCBI Taxonomy" id="1121338"/>
    <lineage>
        <taxon>Bacteria</taxon>
        <taxon>Bacillati</taxon>
        <taxon>Bacillota</taxon>
        <taxon>Clostridia</taxon>
        <taxon>Eubacteriales</taxon>
        <taxon>Clostridiaceae</taxon>
        <taxon>Clostridium</taxon>
    </lineage>
</organism>
<gene>
    <name evidence="1" type="primary">flhB_2</name>
    <name evidence="1" type="ORF">CLTEP_20050</name>
</gene>
<proteinExistence type="predicted"/>
<dbReference type="Proteomes" id="UP000075531">
    <property type="component" value="Unassembled WGS sequence"/>
</dbReference>
<dbReference type="PANTHER" id="PTHR30531:SF12">
    <property type="entry name" value="FLAGELLAR BIOSYNTHETIC PROTEIN FLHB"/>
    <property type="match status" value="1"/>
</dbReference>
<dbReference type="PATRIC" id="fig|1121338.3.peg.2085"/>
<dbReference type="InterPro" id="IPR029025">
    <property type="entry name" value="T3SS_substrate_exporter_C"/>
</dbReference>
<accession>A0A151B2A6</accession>
<reference evidence="1 2" key="1">
    <citation type="submission" date="2016-02" db="EMBL/GenBank/DDBJ databases">
        <title>Genome sequence of Clostridium tepidiprofundi DSM 19306.</title>
        <authorList>
            <person name="Poehlein A."/>
            <person name="Daniel R."/>
        </authorList>
    </citation>
    <scope>NUCLEOTIDE SEQUENCE [LARGE SCALE GENOMIC DNA]</scope>
    <source>
        <strain evidence="1 2">DSM 19306</strain>
    </source>
</reference>
<keyword evidence="1" id="KW-0969">Cilium</keyword>
<keyword evidence="1" id="KW-0282">Flagellum</keyword>
<name>A0A151B2A6_9CLOT</name>
<dbReference type="InterPro" id="IPR006135">
    <property type="entry name" value="T3SS_substrate_exporter"/>
</dbReference>
<keyword evidence="1" id="KW-0966">Cell projection</keyword>
<keyword evidence="2" id="KW-1185">Reference proteome</keyword>
<dbReference type="PANTHER" id="PTHR30531">
    <property type="entry name" value="FLAGELLAR BIOSYNTHETIC PROTEIN FLHB"/>
    <property type="match status" value="1"/>
</dbReference>
<dbReference type="STRING" id="1121338.CLTEP_20050"/>
<evidence type="ECO:0000313" key="2">
    <source>
        <dbReference type="Proteomes" id="UP000075531"/>
    </source>
</evidence>
<dbReference type="SUPFAM" id="SSF160544">
    <property type="entry name" value="EscU C-terminal domain-like"/>
    <property type="match status" value="1"/>
</dbReference>
<dbReference type="Pfam" id="PF01312">
    <property type="entry name" value="Bac_export_2"/>
    <property type="match status" value="1"/>
</dbReference>